<sequence>MAQADQRCQGSGAVARVLTGTAELASTPASAPAEVGDRLFGLGTGGFALLVLGLMLAILAFLFAGALPALRQFGWHFFVSSEWNPVSGEFGAASSILGTLATSLVALVVAVPVSFGVAVFLNVLCPHWLRRPVGVAVELLAGIPSVIYGIWGLFVFAPLFADRIQPALTDWFGGLPLVGGLFDGPPIGLGWGVAGFVLGVMVIPFIAAVMRDVLATVPRHLIESAYALGATHREVIWNVLVPSTRRGLAGGIILGLGRALGETMAVTFLVGNAHNVTFSLFEPGNTIASTIANEFSEASGDLHVSVLIALGFTLFAITIVVLSVANAMLRRSARKEAAA</sequence>
<dbReference type="GO" id="GO:0005886">
    <property type="term" value="C:plasma membrane"/>
    <property type="evidence" value="ECO:0007669"/>
    <property type="project" value="UniProtKB-SubCell"/>
</dbReference>
<evidence type="ECO:0000256" key="10">
    <source>
        <dbReference type="RuleBase" id="RU363054"/>
    </source>
</evidence>
<dbReference type="InterPro" id="IPR011864">
    <property type="entry name" value="Phosphate_PstC"/>
</dbReference>
<evidence type="ECO:0000313" key="13">
    <source>
        <dbReference type="Proteomes" id="UP000501991"/>
    </source>
</evidence>
<organism evidence="12 13">
    <name type="scientific">Nitrogeniibacter mangrovi</name>
    <dbReference type="NCBI Taxonomy" id="2016596"/>
    <lineage>
        <taxon>Bacteria</taxon>
        <taxon>Pseudomonadati</taxon>
        <taxon>Pseudomonadota</taxon>
        <taxon>Betaproteobacteria</taxon>
        <taxon>Rhodocyclales</taxon>
        <taxon>Zoogloeaceae</taxon>
        <taxon>Nitrogeniibacter</taxon>
    </lineage>
</organism>
<accession>A0A6C1B4Q1</accession>
<dbReference type="EMBL" id="CP048836">
    <property type="protein sequence ID" value="QID18661.1"/>
    <property type="molecule type" value="Genomic_DNA"/>
</dbReference>
<dbReference type="PANTHER" id="PTHR30425:SF1">
    <property type="entry name" value="PHOSPHATE TRANSPORT SYSTEM PERMEASE PROTEIN PSTC"/>
    <property type="match status" value="1"/>
</dbReference>
<dbReference type="AlphaFoldDB" id="A0A6C1B4Q1"/>
<comment type="similarity">
    <text evidence="2 10">Belongs to the binding-protein-dependent transport system permease family. CysTW subfamily.</text>
</comment>
<keyword evidence="6 9" id="KW-0812">Transmembrane</keyword>
<name>A0A6C1B4Q1_9RHOO</name>
<reference evidence="12 13" key="1">
    <citation type="submission" date="2020-02" db="EMBL/GenBank/DDBJ databases">
        <title>Nitrogenibacter mangrovi gen. nov., sp. nov. isolated from mangrove sediment, a denitrifying betaproteobacterium.</title>
        <authorList>
            <person name="Liao H."/>
            <person name="Tian Y."/>
        </authorList>
    </citation>
    <scope>NUCLEOTIDE SEQUENCE [LARGE SCALE GENOMIC DNA]</scope>
    <source>
        <strain evidence="12 13">M9-3-2</strain>
    </source>
</reference>
<dbReference type="Proteomes" id="UP000501991">
    <property type="component" value="Chromosome"/>
</dbReference>
<feature type="transmembrane region" description="Helical" evidence="9">
    <location>
        <begin position="90"/>
        <end position="123"/>
    </location>
</feature>
<dbReference type="Gene3D" id="1.10.3720.10">
    <property type="entry name" value="MetI-like"/>
    <property type="match status" value="1"/>
</dbReference>
<dbReference type="GO" id="GO:0006817">
    <property type="term" value="P:phosphate ion transport"/>
    <property type="evidence" value="ECO:0007669"/>
    <property type="project" value="UniProtKB-KW"/>
</dbReference>
<proteinExistence type="inferred from homology"/>
<evidence type="ECO:0000256" key="6">
    <source>
        <dbReference type="ARBA" id="ARBA00022692"/>
    </source>
</evidence>
<evidence type="ECO:0000256" key="5">
    <source>
        <dbReference type="ARBA" id="ARBA00022592"/>
    </source>
</evidence>
<comment type="function">
    <text evidence="10">Part of the binding-protein-dependent transport system for phosphate; probably responsible for the translocation of the substrate across the membrane.</text>
</comment>
<comment type="subcellular location">
    <subcellularLocation>
        <location evidence="10">Cell inner membrane</location>
        <topology evidence="10">Multi-pass membrane protein</topology>
    </subcellularLocation>
    <subcellularLocation>
        <location evidence="1 9">Cell membrane</location>
        <topology evidence="1 9">Multi-pass membrane protein</topology>
    </subcellularLocation>
</comment>
<dbReference type="KEGG" id="azq:G3580_14135"/>
<dbReference type="CDD" id="cd06261">
    <property type="entry name" value="TM_PBP2"/>
    <property type="match status" value="1"/>
</dbReference>
<dbReference type="InterPro" id="IPR051124">
    <property type="entry name" value="Phosphate_Transport_Permease"/>
</dbReference>
<evidence type="ECO:0000313" key="12">
    <source>
        <dbReference type="EMBL" id="QID18661.1"/>
    </source>
</evidence>
<keyword evidence="8 9" id="KW-0472">Membrane</keyword>
<dbReference type="PANTHER" id="PTHR30425">
    <property type="entry name" value="PHOSPHATE TRANSPORT SYSTEM PERMEASE PROTEIN PST"/>
    <property type="match status" value="1"/>
</dbReference>
<keyword evidence="10" id="KW-0997">Cell inner membrane</keyword>
<keyword evidence="7 9" id="KW-1133">Transmembrane helix</keyword>
<protein>
    <recommendedName>
        <fullName evidence="10">Phosphate transport system permease protein</fullName>
    </recommendedName>
</protein>
<dbReference type="GO" id="GO:0005315">
    <property type="term" value="F:phosphate transmembrane transporter activity"/>
    <property type="evidence" value="ECO:0007669"/>
    <property type="project" value="InterPro"/>
</dbReference>
<feature type="transmembrane region" description="Helical" evidence="9">
    <location>
        <begin position="302"/>
        <end position="325"/>
    </location>
</feature>
<keyword evidence="4" id="KW-1003">Cell membrane</keyword>
<evidence type="ECO:0000256" key="9">
    <source>
        <dbReference type="RuleBase" id="RU363032"/>
    </source>
</evidence>
<dbReference type="InterPro" id="IPR035906">
    <property type="entry name" value="MetI-like_sf"/>
</dbReference>
<feature type="transmembrane region" description="Helical" evidence="9">
    <location>
        <begin position="135"/>
        <end position="161"/>
    </location>
</feature>
<dbReference type="NCBIfam" id="TIGR02138">
    <property type="entry name" value="phosphate_pstC"/>
    <property type="match status" value="1"/>
</dbReference>
<evidence type="ECO:0000256" key="3">
    <source>
        <dbReference type="ARBA" id="ARBA00022448"/>
    </source>
</evidence>
<feature type="transmembrane region" description="Helical" evidence="9">
    <location>
        <begin position="47"/>
        <end position="70"/>
    </location>
</feature>
<keyword evidence="5 10" id="KW-0592">Phosphate transport</keyword>
<evidence type="ECO:0000256" key="4">
    <source>
        <dbReference type="ARBA" id="ARBA00022475"/>
    </source>
</evidence>
<keyword evidence="3 9" id="KW-0813">Transport</keyword>
<evidence type="ECO:0000256" key="8">
    <source>
        <dbReference type="ARBA" id="ARBA00023136"/>
    </source>
</evidence>
<gene>
    <name evidence="12" type="primary">pstC</name>
    <name evidence="12" type="ORF">G3580_14135</name>
</gene>
<dbReference type="Pfam" id="PF00528">
    <property type="entry name" value="BPD_transp_1"/>
    <property type="match status" value="1"/>
</dbReference>
<keyword evidence="13" id="KW-1185">Reference proteome</keyword>
<evidence type="ECO:0000256" key="1">
    <source>
        <dbReference type="ARBA" id="ARBA00004651"/>
    </source>
</evidence>
<evidence type="ECO:0000256" key="7">
    <source>
        <dbReference type="ARBA" id="ARBA00022989"/>
    </source>
</evidence>
<evidence type="ECO:0000259" key="11">
    <source>
        <dbReference type="PROSITE" id="PS50928"/>
    </source>
</evidence>
<dbReference type="PROSITE" id="PS50928">
    <property type="entry name" value="ABC_TM1"/>
    <property type="match status" value="1"/>
</dbReference>
<evidence type="ECO:0000256" key="2">
    <source>
        <dbReference type="ARBA" id="ARBA00007069"/>
    </source>
</evidence>
<feature type="transmembrane region" description="Helical" evidence="9">
    <location>
        <begin position="189"/>
        <end position="210"/>
    </location>
</feature>
<dbReference type="SUPFAM" id="SSF161098">
    <property type="entry name" value="MetI-like"/>
    <property type="match status" value="1"/>
</dbReference>
<feature type="transmembrane region" description="Helical" evidence="9">
    <location>
        <begin position="248"/>
        <end position="270"/>
    </location>
</feature>
<feature type="domain" description="ABC transmembrane type-1" evidence="11">
    <location>
        <begin position="96"/>
        <end position="325"/>
    </location>
</feature>
<dbReference type="InterPro" id="IPR000515">
    <property type="entry name" value="MetI-like"/>
</dbReference>